<evidence type="ECO:0000313" key="3">
    <source>
        <dbReference type="Proteomes" id="UP000605568"/>
    </source>
</evidence>
<dbReference type="EMBL" id="BNAR01000026">
    <property type="protein sequence ID" value="GHH61485.1"/>
    <property type="molecule type" value="Genomic_DNA"/>
</dbReference>
<organism evidence="2 3">
    <name type="scientific">Lentzea cavernae</name>
    <dbReference type="NCBI Taxonomy" id="2020703"/>
    <lineage>
        <taxon>Bacteria</taxon>
        <taxon>Bacillati</taxon>
        <taxon>Actinomycetota</taxon>
        <taxon>Actinomycetes</taxon>
        <taxon>Pseudonocardiales</taxon>
        <taxon>Pseudonocardiaceae</taxon>
        <taxon>Lentzea</taxon>
    </lineage>
</organism>
<protein>
    <recommendedName>
        <fullName evidence="4">Asp23/Gls24 family envelope stress response protein</fullName>
    </recommendedName>
</protein>
<comment type="caution">
    <text evidence="2">The sequence shown here is derived from an EMBL/GenBank/DDBJ whole genome shotgun (WGS) entry which is preliminary data.</text>
</comment>
<name>A0ABQ3MV72_9PSEU</name>
<evidence type="ECO:0000256" key="1">
    <source>
        <dbReference type="SAM" id="MobiDB-lite"/>
    </source>
</evidence>
<feature type="region of interest" description="Disordered" evidence="1">
    <location>
        <begin position="1"/>
        <end position="42"/>
    </location>
</feature>
<evidence type="ECO:0008006" key="4">
    <source>
        <dbReference type="Google" id="ProtNLM"/>
    </source>
</evidence>
<sequence>MTTPLVDAQPGSAQPGPALSASVRPGPVPPGSVPPGSAQPGLTTVADRAVGRIAGRAAVEVPDVLDCAVTARVTGGVATLDARLDLRYPAPVASTAARVRAHLVARVAELTGLRVSVVDVSVGVLRSDEAPVRRVL</sequence>
<dbReference type="RefSeq" id="WP_229905615.1">
    <property type="nucleotide sequence ID" value="NZ_BNAR01000026.1"/>
</dbReference>
<gene>
    <name evidence="2" type="ORF">GCM10017774_87640</name>
</gene>
<reference evidence="3" key="1">
    <citation type="journal article" date="2019" name="Int. J. Syst. Evol. Microbiol.">
        <title>The Global Catalogue of Microorganisms (GCM) 10K type strain sequencing project: providing services to taxonomists for standard genome sequencing and annotation.</title>
        <authorList>
            <consortium name="The Broad Institute Genomics Platform"/>
            <consortium name="The Broad Institute Genome Sequencing Center for Infectious Disease"/>
            <person name="Wu L."/>
            <person name="Ma J."/>
        </authorList>
    </citation>
    <scope>NUCLEOTIDE SEQUENCE [LARGE SCALE GENOMIC DNA]</scope>
    <source>
        <strain evidence="3">CGMCC 4.7367</strain>
    </source>
</reference>
<evidence type="ECO:0000313" key="2">
    <source>
        <dbReference type="EMBL" id="GHH61485.1"/>
    </source>
</evidence>
<dbReference type="Proteomes" id="UP000605568">
    <property type="component" value="Unassembled WGS sequence"/>
</dbReference>
<accession>A0ABQ3MV72</accession>
<proteinExistence type="predicted"/>
<keyword evidence="3" id="KW-1185">Reference proteome</keyword>